<name>A0A166FSW0_9AGAM</name>
<evidence type="ECO:0000256" key="1">
    <source>
        <dbReference type="SAM" id="MobiDB-lite"/>
    </source>
</evidence>
<dbReference type="Proteomes" id="UP000076532">
    <property type="component" value="Unassembled WGS sequence"/>
</dbReference>
<evidence type="ECO:0000313" key="2">
    <source>
        <dbReference type="EMBL" id="KZP17125.1"/>
    </source>
</evidence>
<evidence type="ECO:0000313" key="3">
    <source>
        <dbReference type="Proteomes" id="UP000076532"/>
    </source>
</evidence>
<dbReference type="OrthoDB" id="10476277at2759"/>
<gene>
    <name evidence="2" type="ORF">FIBSPDRAFT_957461</name>
</gene>
<reference evidence="2 3" key="1">
    <citation type="journal article" date="2016" name="Mol. Biol. Evol.">
        <title>Comparative Genomics of Early-Diverging Mushroom-Forming Fungi Provides Insights into the Origins of Lignocellulose Decay Capabilities.</title>
        <authorList>
            <person name="Nagy L.G."/>
            <person name="Riley R."/>
            <person name="Tritt A."/>
            <person name="Adam C."/>
            <person name="Daum C."/>
            <person name="Floudas D."/>
            <person name="Sun H."/>
            <person name="Yadav J.S."/>
            <person name="Pangilinan J."/>
            <person name="Larsson K.H."/>
            <person name="Matsuura K."/>
            <person name="Barry K."/>
            <person name="Labutti K."/>
            <person name="Kuo R."/>
            <person name="Ohm R.A."/>
            <person name="Bhattacharya S.S."/>
            <person name="Shirouzu T."/>
            <person name="Yoshinaga Y."/>
            <person name="Martin F.M."/>
            <person name="Grigoriev I.V."/>
            <person name="Hibbett D.S."/>
        </authorList>
    </citation>
    <scope>NUCLEOTIDE SEQUENCE [LARGE SCALE GENOMIC DNA]</scope>
    <source>
        <strain evidence="2 3">CBS 109695</strain>
    </source>
</reference>
<proteinExistence type="predicted"/>
<accession>A0A166FSW0</accession>
<protein>
    <submittedName>
        <fullName evidence="2">Uncharacterized protein</fullName>
    </submittedName>
</protein>
<keyword evidence="3" id="KW-1185">Reference proteome</keyword>
<feature type="region of interest" description="Disordered" evidence="1">
    <location>
        <begin position="102"/>
        <end position="147"/>
    </location>
</feature>
<sequence length="195" mass="21417">MPEIFKNEWGRLVNIDGRQVTTELSILMATAMALGAHSSDIDQEIHCDIPGGPLWTRTSVTIDFSTKWRVEGSPWAPPSGMPIHEAVGLLVEGIRPFSVLDPPITESPITSRSPSPVGRGVITRDSHRSPSPFYENPSGPPSSRSVSPVLRADTEHLEDEVICEACLTWQIMRARVSVECVCEAPEDTEDTAFMH</sequence>
<dbReference type="AlphaFoldDB" id="A0A166FSW0"/>
<organism evidence="2 3">
    <name type="scientific">Athelia psychrophila</name>
    <dbReference type="NCBI Taxonomy" id="1759441"/>
    <lineage>
        <taxon>Eukaryota</taxon>
        <taxon>Fungi</taxon>
        <taxon>Dikarya</taxon>
        <taxon>Basidiomycota</taxon>
        <taxon>Agaricomycotina</taxon>
        <taxon>Agaricomycetes</taxon>
        <taxon>Agaricomycetidae</taxon>
        <taxon>Atheliales</taxon>
        <taxon>Atheliaceae</taxon>
        <taxon>Athelia</taxon>
    </lineage>
</organism>
<dbReference type="EMBL" id="KV417586">
    <property type="protein sequence ID" value="KZP17125.1"/>
    <property type="molecule type" value="Genomic_DNA"/>
</dbReference>